<dbReference type="EMBL" id="JABEXW010000011">
    <property type="protein sequence ID" value="KAF4973578.1"/>
    <property type="molecule type" value="Genomic_DNA"/>
</dbReference>
<proteinExistence type="predicted"/>
<sequence length="109" mass="12156">MGSLWAKAYQTVQDDEEYSQLLEKFEKYLLKTEDGASGERHNGSQGEQRLAEIQILAKGKLEKLPETRTSFTIAGKRIVVREHVQKAVQTIKQFKGIISGALSAEPHAA</sequence>
<reference evidence="2" key="2">
    <citation type="submission" date="2020-05" db="EMBL/GenBank/DDBJ databases">
        <authorList>
            <person name="Kim H.-S."/>
            <person name="Proctor R.H."/>
            <person name="Brown D.W."/>
        </authorList>
    </citation>
    <scope>NUCLEOTIDE SEQUENCE</scope>
    <source>
        <strain evidence="2">NRRL 20472</strain>
    </source>
</reference>
<dbReference type="InterPro" id="IPR031359">
    <property type="entry name" value="NACHT_N"/>
</dbReference>
<protein>
    <recommendedName>
        <fullName evidence="1">NWD NACHT-NTPase N-terminal domain-containing protein</fullName>
    </recommendedName>
</protein>
<dbReference type="AlphaFoldDB" id="A0A8H4XFV1"/>
<organism evidence="2 3">
    <name type="scientific">Fusarium sarcochroum</name>
    <dbReference type="NCBI Taxonomy" id="1208366"/>
    <lineage>
        <taxon>Eukaryota</taxon>
        <taxon>Fungi</taxon>
        <taxon>Dikarya</taxon>
        <taxon>Ascomycota</taxon>
        <taxon>Pezizomycotina</taxon>
        <taxon>Sordariomycetes</taxon>
        <taxon>Hypocreomycetidae</taxon>
        <taxon>Hypocreales</taxon>
        <taxon>Nectriaceae</taxon>
        <taxon>Fusarium</taxon>
        <taxon>Fusarium lateritium species complex</taxon>
    </lineage>
</organism>
<reference evidence="2" key="1">
    <citation type="journal article" date="2020" name="BMC Genomics">
        <title>Correction to: Identification and distribution of gene clusters required for synthesis of sphingolipid metabolism inhibitors in diverse species of the filamentous fungus Fusarium.</title>
        <authorList>
            <person name="Kim H.S."/>
            <person name="Lohmar J.M."/>
            <person name="Busman M."/>
            <person name="Brown D.W."/>
            <person name="Naumann T.A."/>
            <person name="Divon H.H."/>
            <person name="Lysoe E."/>
            <person name="Uhlig S."/>
            <person name="Proctor R.H."/>
        </authorList>
    </citation>
    <scope>NUCLEOTIDE SEQUENCE</scope>
    <source>
        <strain evidence="2">NRRL 20472</strain>
    </source>
</reference>
<dbReference type="OrthoDB" id="4497594at2759"/>
<feature type="non-terminal residue" evidence="2">
    <location>
        <position position="1"/>
    </location>
</feature>
<feature type="domain" description="NWD NACHT-NTPase N-terminal" evidence="1">
    <location>
        <begin position="3"/>
        <end position="109"/>
    </location>
</feature>
<keyword evidence="3" id="KW-1185">Reference proteome</keyword>
<accession>A0A8H4XFV1</accession>
<evidence type="ECO:0000313" key="2">
    <source>
        <dbReference type="EMBL" id="KAF4973578.1"/>
    </source>
</evidence>
<name>A0A8H4XFV1_9HYPO</name>
<evidence type="ECO:0000259" key="1">
    <source>
        <dbReference type="Pfam" id="PF17100"/>
    </source>
</evidence>
<evidence type="ECO:0000313" key="3">
    <source>
        <dbReference type="Proteomes" id="UP000622797"/>
    </source>
</evidence>
<dbReference type="Pfam" id="PF17100">
    <property type="entry name" value="NACHT_N"/>
    <property type="match status" value="1"/>
</dbReference>
<gene>
    <name evidence="2" type="ORF">FSARC_169</name>
</gene>
<dbReference type="Proteomes" id="UP000622797">
    <property type="component" value="Unassembled WGS sequence"/>
</dbReference>
<comment type="caution">
    <text evidence="2">The sequence shown here is derived from an EMBL/GenBank/DDBJ whole genome shotgun (WGS) entry which is preliminary data.</text>
</comment>